<dbReference type="CDD" id="cd00303">
    <property type="entry name" value="retropepsin_like"/>
    <property type="match status" value="1"/>
</dbReference>
<reference evidence="2 3" key="1">
    <citation type="journal article" date="2019" name="Nat. Ecol. Evol.">
        <title>Megaphylogeny resolves global patterns of mushroom evolution.</title>
        <authorList>
            <person name="Varga T."/>
            <person name="Krizsan K."/>
            <person name="Foldi C."/>
            <person name="Dima B."/>
            <person name="Sanchez-Garcia M."/>
            <person name="Sanchez-Ramirez S."/>
            <person name="Szollosi G.J."/>
            <person name="Szarkandi J.G."/>
            <person name="Papp V."/>
            <person name="Albert L."/>
            <person name="Andreopoulos W."/>
            <person name="Angelini C."/>
            <person name="Antonin V."/>
            <person name="Barry K.W."/>
            <person name="Bougher N.L."/>
            <person name="Buchanan P."/>
            <person name="Buyck B."/>
            <person name="Bense V."/>
            <person name="Catcheside P."/>
            <person name="Chovatia M."/>
            <person name="Cooper J."/>
            <person name="Damon W."/>
            <person name="Desjardin D."/>
            <person name="Finy P."/>
            <person name="Geml J."/>
            <person name="Haridas S."/>
            <person name="Hughes K."/>
            <person name="Justo A."/>
            <person name="Karasinski D."/>
            <person name="Kautmanova I."/>
            <person name="Kiss B."/>
            <person name="Kocsube S."/>
            <person name="Kotiranta H."/>
            <person name="LaButti K.M."/>
            <person name="Lechner B.E."/>
            <person name="Liimatainen K."/>
            <person name="Lipzen A."/>
            <person name="Lukacs Z."/>
            <person name="Mihaltcheva S."/>
            <person name="Morgado L.N."/>
            <person name="Niskanen T."/>
            <person name="Noordeloos M.E."/>
            <person name="Ohm R.A."/>
            <person name="Ortiz-Santana B."/>
            <person name="Ovrebo C."/>
            <person name="Racz N."/>
            <person name="Riley R."/>
            <person name="Savchenko A."/>
            <person name="Shiryaev A."/>
            <person name="Soop K."/>
            <person name="Spirin V."/>
            <person name="Szebenyi C."/>
            <person name="Tomsovsky M."/>
            <person name="Tulloss R.E."/>
            <person name="Uehling J."/>
            <person name="Grigoriev I.V."/>
            <person name="Vagvolgyi C."/>
            <person name="Papp T."/>
            <person name="Martin F.M."/>
            <person name="Miettinen O."/>
            <person name="Hibbett D.S."/>
            <person name="Nagy L.G."/>
        </authorList>
    </citation>
    <scope>NUCLEOTIDE SEQUENCE [LARGE SCALE GENOMIC DNA]</scope>
    <source>
        <strain evidence="2 3">HHB13444</strain>
    </source>
</reference>
<feature type="non-terminal residue" evidence="2">
    <location>
        <position position="1"/>
    </location>
</feature>
<protein>
    <recommendedName>
        <fullName evidence="4">Aspartic peptidase DDI1-type domain-containing protein</fullName>
    </recommendedName>
</protein>
<dbReference type="Pfam" id="PF13975">
    <property type="entry name" value="gag-asp_proteas"/>
    <property type="match status" value="1"/>
</dbReference>
<dbReference type="AlphaFoldDB" id="A0A5C3NSJ9"/>
<dbReference type="STRING" id="1314778.A0A5C3NSJ9"/>
<evidence type="ECO:0000313" key="3">
    <source>
        <dbReference type="Proteomes" id="UP000308197"/>
    </source>
</evidence>
<evidence type="ECO:0008006" key="4">
    <source>
        <dbReference type="Google" id="ProtNLM"/>
    </source>
</evidence>
<dbReference type="EMBL" id="ML212052">
    <property type="protein sequence ID" value="TFK79388.1"/>
    <property type="molecule type" value="Genomic_DNA"/>
</dbReference>
<feature type="non-terminal residue" evidence="2">
    <location>
        <position position="222"/>
    </location>
</feature>
<keyword evidence="1" id="KW-0175">Coiled coil</keyword>
<gene>
    <name evidence="2" type="ORF">K466DRAFT_474682</name>
</gene>
<dbReference type="Gene3D" id="2.40.70.10">
    <property type="entry name" value="Acid Proteases"/>
    <property type="match status" value="1"/>
</dbReference>
<accession>A0A5C3NSJ9</accession>
<proteinExistence type="predicted"/>
<sequence>ISAIERNAMKPKDFTRTVPMPVVVSATVNGHAVRALLDTGSMADFLSTTIADQLKLELEVLAKPLPVQLAVHGSRSSINCCTTVDFGYQEIACKRRFDVVNLDDYDLILGTPFFFQHQIAIGLNPVRVSVGSVDPVPVRGVETAVITSAAADLLEGELEKLREELRREAADLCQDGARAELPPLRAVNHTIPLIDEHKVYSWRPSRCPDALKPLWKEKLAAY</sequence>
<dbReference type="InterPro" id="IPR021109">
    <property type="entry name" value="Peptidase_aspartic_dom_sf"/>
</dbReference>
<evidence type="ECO:0000256" key="1">
    <source>
        <dbReference type="SAM" id="Coils"/>
    </source>
</evidence>
<keyword evidence="3" id="KW-1185">Reference proteome</keyword>
<dbReference type="InParanoid" id="A0A5C3NSJ9"/>
<dbReference type="Proteomes" id="UP000308197">
    <property type="component" value="Unassembled WGS sequence"/>
</dbReference>
<evidence type="ECO:0000313" key="2">
    <source>
        <dbReference type="EMBL" id="TFK79388.1"/>
    </source>
</evidence>
<feature type="coiled-coil region" evidence="1">
    <location>
        <begin position="144"/>
        <end position="175"/>
    </location>
</feature>
<dbReference type="SUPFAM" id="SSF50630">
    <property type="entry name" value="Acid proteases"/>
    <property type="match status" value="1"/>
</dbReference>
<name>A0A5C3NSJ9_9APHY</name>
<organism evidence="2 3">
    <name type="scientific">Polyporus arcularius HHB13444</name>
    <dbReference type="NCBI Taxonomy" id="1314778"/>
    <lineage>
        <taxon>Eukaryota</taxon>
        <taxon>Fungi</taxon>
        <taxon>Dikarya</taxon>
        <taxon>Basidiomycota</taxon>
        <taxon>Agaricomycotina</taxon>
        <taxon>Agaricomycetes</taxon>
        <taxon>Polyporales</taxon>
        <taxon>Polyporaceae</taxon>
        <taxon>Polyporus</taxon>
    </lineage>
</organism>